<comment type="caution">
    <text evidence="1">The sequence shown here is derived from an EMBL/GenBank/DDBJ whole genome shotgun (WGS) entry which is preliminary data.</text>
</comment>
<keyword evidence="2" id="KW-1185">Reference proteome</keyword>
<gene>
    <name evidence="1" type="ORF">AVEN_190139_1</name>
</gene>
<dbReference type="AlphaFoldDB" id="A0A4Y2N9V3"/>
<organism evidence="1 2">
    <name type="scientific">Araneus ventricosus</name>
    <name type="common">Orbweaver spider</name>
    <name type="synonym">Epeira ventricosa</name>
    <dbReference type="NCBI Taxonomy" id="182803"/>
    <lineage>
        <taxon>Eukaryota</taxon>
        <taxon>Metazoa</taxon>
        <taxon>Ecdysozoa</taxon>
        <taxon>Arthropoda</taxon>
        <taxon>Chelicerata</taxon>
        <taxon>Arachnida</taxon>
        <taxon>Araneae</taxon>
        <taxon>Araneomorphae</taxon>
        <taxon>Entelegynae</taxon>
        <taxon>Araneoidea</taxon>
        <taxon>Araneidae</taxon>
        <taxon>Araneus</taxon>
    </lineage>
</organism>
<dbReference type="SUPFAM" id="SSF53098">
    <property type="entry name" value="Ribonuclease H-like"/>
    <property type="match status" value="1"/>
</dbReference>
<proteinExistence type="predicted"/>
<protein>
    <submittedName>
        <fullName evidence="1">Uncharacterized protein</fullName>
    </submittedName>
</protein>
<dbReference type="OrthoDB" id="8063525at2759"/>
<sequence length="227" mass="25943">MEAVSDEHVESFHQDVSAMERRYQDRWTSDMLGDYLIGTLLEKLLSVFIREVSGIKAHAGYIGNEEADRLAKEAVETEIFPETPIEFPKSFIKTFLRQKMLATWQMAWDDGDTGSLIHNVIPKFSLQPINWTRTEVLLFTGHGPFPSFLQRFNLAEIALCSCGGIGTPIHFATVCLLTTSCHMTPPSQQYQPVWFRNVANISTSKRKIHNLLHFLQRETSLFRPDPN</sequence>
<accession>A0A4Y2N9V3</accession>
<dbReference type="Proteomes" id="UP000499080">
    <property type="component" value="Unassembled WGS sequence"/>
</dbReference>
<evidence type="ECO:0000313" key="1">
    <source>
        <dbReference type="EMBL" id="GBN36031.1"/>
    </source>
</evidence>
<evidence type="ECO:0000313" key="2">
    <source>
        <dbReference type="Proteomes" id="UP000499080"/>
    </source>
</evidence>
<dbReference type="InterPro" id="IPR012337">
    <property type="entry name" value="RNaseH-like_sf"/>
</dbReference>
<reference evidence="1 2" key="1">
    <citation type="journal article" date="2019" name="Sci. Rep.">
        <title>Orb-weaving spider Araneus ventricosus genome elucidates the spidroin gene catalogue.</title>
        <authorList>
            <person name="Kono N."/>
            <person name="Nakamura H."/>
            <person name="Ohtoshi R."/>
            <person name="Moran D.A.P."/>
            <person name="Shinohara A."/>
            <person name="Yoshida Y."/>
            <person name="Fujiwara M."/>
            <person name="Mori M."/>
            <person name="Tomita M."/>
            <person name="Arakawa K."/>
        </authorList>
    </citation>
    <scope>NUCLEOTIDE SEQUENCE [LARGE SCALE GENOMIC DNA]</scope>
</reference>
<name>A0A4Y2N9V3_ARAVE</name>
<dbReference type="EMBL" id="BGPR01008781">
    <property type="protein sequence ID" value="GBN36031.1"/>
    <property type="molecule type" value="Genomic_DNA"/>
</dbReference>